<evidence type="ECO:0000256" key="2">
    <source>
        <dbReference type="SAM" id="SignalP"/>
    </source>
</evidence>
<feature type="chain" id="PRO_5012346366" description="BIG2 domain-containing protein" evidence="2">
    <location>
        <begin position="20"/>
        <end position="849"/>
    </location>
</feature>
<feature type="region of interest" description="Disordered" evidence="1">
    <location>
        <begin position="24"/>
        <end position="54"/>
    </location>
</feature>
<evidence type="ECO:0000259" key="3">
    <source>
        <dbReference type="SMART" id="SM00635"/>
    </source>
</evidence>
<proteinExistence type="predicted"/>
<feature type="domain" description="BIG2" evidence="3">
    <location>
        <begin position="58"/>
        <end position="140"/>
    </location>
</feature>
<dbReference type="AlphaFoldDB" id="A0A1U7CWG7"/>
<dbReference type="InterPro" id="IPR022655">
    <property type="entry name" value="DUF1553"/>
</dbReference>
<dbReference type="Pfam" id="PF07587">
    <property type="entry name" value="PSD1"/>
    <property type="match status" value="1"/>
</dbReference>
<keyword evidence="2" id="KW-0732">Signal</keyword>
<protein>
    <recommendedName>
        <fullName evidence="3">BIG2 domain-containing protein</fullName>
    </recommendedName>
</protein>
<dbReference type="STRING" id="1387353.BSF38_04848"/>
<feature type="domain" description="BIG2" evidence="3">
    <location>
        <begin position="258"/>
        <end position="339"/>
    </location>
</feature>
<dbReference type="InterPro" id="IPR008964">
    <property type="entry name" value="Invasin/intimin_cell_adhesion"/>
</dbReference>
<dbReference type="Gene3D" id="2.60.40.1080">
    <property type="match status" value="2"/>
</dbReference>
<dbReference type="PANTHER" id="PTHR35889">
    <property type="entry name" value="CYCLOINULO-OLIGOSACCHARIDE FRUCTANOTRANSFERASE-RELATED"/>
    <property type="match status" value="1"/>
</dbReference>
<dbReference type="KEGG" id="pbor:BSF38_04848"/>
<dbReference type="Proteomes" id="UP000186309">
    <property type="component" value="Chromosome"/>
</dbReference>
<reference evidence="5" key="1">
    <citation type="submission" date="2016-12" db="EMBL/GenBank/DDBJ databases">
        <title>Comparative genomics of four Isosphaeraceae planctomycetes: a common pool of plasmids and glycoside hydrolase genes.</title>
        <authorList>
            <person name="Ivanova A."/>
        </authorList>
    </citation>
    <scope>NUCLEOTIDE SEQUENCE [LARGE SCALE GENOMIC DNA]</scope>
    <source>
        <strain evidence="5">PX4</strain>
    </source>
</reference>
<dbReference type="EMBL" id="CP019082">
    <property type="protein sequence ID" value="APW63284.1"/>
    <property type="molecule type" value="Genomic_DNA"/>
</dbReference>
<dbReference type="InterPro" id="IPR011444">
    <property type="entry name" value="DUF1549"/>
</dbReference>
<dbReference type="SUPFAM" id="SSF49373">
    <property type="entry name" value="Invasin/intimin cell-adhesion fragments"/>
    <property type="match status" value="1"/>
</dbReference>
<keyword evidence="5" id="KW-1185">Reference proteome</keyword>
<evidence type="ECO:0000256" key="1">
    <source>
        <dbReference type="SAM" id="MobiDB-lite"/>
    </source>
</evidence>
<dbReference type="Pfam" id="PF07583">
    <property type="entry name" value="PSCyt2"/>
    <property type="match status" value="1"/>
</dbReference>
<dbReference type="OrthoDB" id="223631at2"/>
<dbReference type="SMART" id="SM00635">
    <property type="entry name" value="BID_2"/>
    <property type="match status" value="2"/>
</dbReference>
<evidence type="ECO:0000313" key="5">
    <source>
        <dbReference type="Proteomes" id="UP000186309"/>
    </source>
</evidence>
<sequence length="849" mass="92105">MPRRWVGPMIAACLTVAHAGCGRATPPAVTPPRSDASPPRADGPTSTPHPPPIVQTEARPIFKVEPSSFTIAADDPGVQLLAIGTDAGEAGRDLTSRVIWRVEPSGIATIDSSGYVLPLSAGAAAIVASDGGGEVRANVIVAPRDGRSWDFATDVAPLLSKHGCNTGACHGKAEGQNGFHLSLFGYDTEADLAAMARDGGQRRISPFDPRESLLLTKSTGRTPHAGGPRIALDSPDYQTLFQWIKAGAPARTGKERGGLARITIEPSGATLAGPGVQQLRVLAEFADGRRRDVTRQAVYKSLDESSVTVDPRGKTELLRRTEADVTVRYGPQVASVRLSTPVNPGLVFDFRALPRANLIDDELFKRLESLKVPPSPPATDAAFLRRASLDLTGAQPSPAEVRRYIGDKDPDKRVKLVDSLLARPEFIAFWRIKFGDLLQISVARQGNGAYRYQEWVDECLAKNTPWDEMVRTMLTAVGDPTAIGTGGPVNYAMDALEPIIAAEQSAQRFLGLRMRCAQCHDHPFDVWTQDDYFGFAAFFAKVQRGGMGMPGAMMGKPTIVINPKGQVVHLRTQKPATARLLDGKLVTIAEKDDPRAELARWMTAADNPYFAKAAVNWVWAQFFGKGLVDPADDMSRANPAVHPELLDALAKRFATKKFDLRDLIRTVATSQTYGLSSATVAGNERDTRLFSHQTPRPLTAHQMADALAQATDVPNRFPGADPFRRAIRVADPSVQSMILDTFGRCPRTSACASVQTPPLSLKQSLLLIGGDVVESKVASLNGYLASVLKLELEPEELVENLYFRTVCRPPTAEESSRWTAELKQATSLQEAAEDLFWALLNSREFAFNH</sequence>
<feature type="signal peptide" evidence="2">
    <location>
        <begin position="1"/>
        <end position="19"/>
    </location>
</feature>
<organism evidence="4 5">
    <name type="scientific">Paludisphaera borealis</name>
    <dbReference type="NCBI Taxonomy" id="1387353"/>
    <lineage>
        <taxon>Bacteria</taxon>
        <taxon>Pseudomonadati</taxon>
        <taxon>Planctomycetota</taxon>
        <taxon>Planctomycetia</taxon>
        <taxon>Isosphaerales</taxon>
        <taxon>Isosphaeraceae</taxon>
        <taxon>Paludisphaera</taxon>
    </lineage>
</organism>
<accession>A0A1U7CWG7</accession>
<dbReference type="InterPro" id="IPR003343">
    <property type="entry name" value="Big_2"/>
</dbReference>
<evidence type="ECO:0000313" key="4">
    <source>
        <dbReference type="EMBL" id="APW63284.1"/>
    </source>
</evidence>
<dbReference type="RefSeq" id="WP_083713385.1">
    <property type="nucleotide sequence ID" value="NZ_CP019082.1"/>
</dbReference>
<gene>
    <name evidence="4" type="ORF">BSF38_04848</name>
</gene>
<dbReference type="PANTHER" id="PTHR35889:SF3">
    <property type="entry name" value="F-BOX DOMAIN-CONTAINING PROTEIN"/>
    <property type="match status" value="1"/>
</dbReference>
<name>A0A1U7CWG7_9BACT</name>